<comment type="function">
    <text evidence="16">DNA-binding protein involved in single-strand DNA break repair, double-strand DNA break repair and base excision repair. Resolves abortive DNA ligation intermediates formed either at base excision sites, or when DNA ligases attempt to repair non-ligatable breaks induced by reactive oxygen species. Catalyzes the release of adenylate groups covalently linked to 5'-phosphate termini, resulting in the production of 5'-phosphate termini that can be efficiently rejoined. Likewise, catalyzes the release of 3'-linked guanosine (DNAppG) and inosine (DNAppI) from DNA, but has higher specific activity with 5'-linked adenosine (AppDNA).</text>
</comment>
<feature type="domain" description="HIT" evidence="20">
    <location>
        <begin position="75"/>
        <end position="200"/>
    </location>
</feature>
<comment type="catalytic activity">
    <reaction evidence="13">
        <text>a 3'-end 2'-deoxyribonucleotide-3'-diphospho-5'-guanosine-DNA + H2O = a 3'-end 2'-deoxyribonucleotide 3'-phosphate-DNA + GMP + 2 H(+)</text>
        <dbReference type="Rhea" id="RHEA:52140"/>
        <dbReference type="Rhea" id="RHEA-COMP:13186"/>
        <dbReference type="Rhea" id="RHEA-COMP:13187"/>
        <dbReference type="ChEBI" id="CHEBI:15377"/>
        <dbReference type="ChEBI" id="CHEBI:15378"/>
        <dbReference type="ChEBI" id="CHEBI:58115"/>
        <dbReference type="ChEBI" id="CHEBI:136419"/>
        <dbReference type="ChEBI" id="CHEBI:136420"/>
        <dbReference type="EC" id="3.6.1.72"/>
    </reaction>
</comment>
<dbReference type="GO" id="GO:0030983">
    <property type="term" value="F:mismatched DNA binding"/>
    <property type="evidence" value="ECO:0007669"/>
    <property type="project" value="TreeGrafter"/>
</dbReference>
<dbReference type="Pfam" id="PF16278">
    <property type="entry name" value="zf-C2HE"/>
    <property type="match status" value="1"/>
</dbReference>
<dbReference type="EC" id="3.6.1.71" evidence="4"/>
<dbReference type="Gene3D" id="3.30.428.10">
    <property type="entry name" value="HIT-like"/>
    <property type="match status" value="1"/>
</dbReference>
<dbReference type="GO" id="GO:0005737">
    <property type="term" value="C:cytoplasm"/>
    <property type="evidence" value="ECO:0007669"/>
    <property type="project" value="UniProtKB-SubCell"/>
</dbReference>
<keyword evidence="11" id="KW-0234">DNA repair</keyword>
<sequence>MAETTEDPADLVDPSPSIPAPAPAPSSTKRKNAFEELMTPKPKLSNSARKSLAKEKRGRWSGALVEYINHPDRFPGQVLCVTPHTVLIKDSYPKATVHLLLLPRSEKHYLLRPHEAFADAEFLKIIREEAASAAKLAASELERLISPFSAKSKERNEAMDNGVPFDELPAGRDFLKEIKVGLHAHPSMDHLHVHILSRDMHSEKVKHKKHYNSFNTEFFVPLEDYPLGDEDRRRETQFQNENLGRDFRCWRCGREFPVGKFADLKRHLEEEFEEWKLE</sequence>
<keyword evidence="12" id="KW-0539">Nucleus</keyword>
<comment type="catalytic activity">
    <reaction evidence="15">
        <text>a 5'-end adenosine-5'-diphospho-5'-ribonucleoside-2'-deoxyribonucleotide-DNA + H2O = a 5'-end 5'-phospho-ribonucleoside-2'-deoxyribonucleotide-DNA + AMP + 2 H(+)</text>
        <dbReference type="Rhea" id="RHEA:52132"/>
        <dbReference type="Rhea" id="RHEA-COMP:13182"/>
        <dbReference type="Rhea" id="RHEA-COMP:13183"/>
        <dbReference type="ChEBI" id="CHEBI:15377"/>
        <dbReference type="ChEBI" id="CHEBI:15378"/>
        <dbReference type="ChEBI" id="CHEBI:136414"/>
        <dbReference type="ChEBI" id="CHEBI:136415"/>
        <dbReference type="ChEBI" id="CHEBI:456215"/>
        <dbReference type="EC" id="3.6.1.71"/>
    </reaction>
</comment>
<evidence type="ECO:0000256" key="13">
    <source>
        <dbReference type="ARBA" id="ARBA00024601"/>
    </source>
</evidence>
<evidence type="ECO:0000256" key="3">
    <source>
        <dbReference type="ARBA" id="ARBA00012495"/>
    </source>
</evidence>
<keyword evidence="8" id="KW-0378">Hydrolase</keyword>
<gene>
    <name evidence="22" type="ORF">QBC35DRAFT_451567</name>
</gene>
<evidence type="ECO:0000256" key="8">
    <source>
        <dbReference type="ARBA" id="ARBA00022801"/>
    </source>
</evidence>
<dbReference type="InterPro" id="IPR011146">
    <property type="entry name" value="HIT-like"/>
</dbReference>
<keyword evidence="23" id="KW-1185">Reference proteome</keyword>
<dbReference type="GO" id="GO:0005634">
    <property type="term" value="C:nucleus"/>
    <property type="evidence" value="ECO:0007669"/>
    <property type="project" value="UniProtKB-SubCell"/>
</dbReference>
<organism evidence="22 23">
    <name type="scientific">Podospora australis</name>
    <dbReference type="NCBI Taxonomy" id="1536484"/>
    <lineage>
        <taxon>Eukaryota</taxon>
        <taxon>Fungi</taxon>
        <taxon>Dikarya</taxon>
        <taxon>Ascomycota</taxon>
        <taxon>Pezizomycotina</taxon>
        <taxon>Sordariomycetes</taxon>
        <taxon>Sordariomycetidae</taxon>
        <taxon>Sordariales</taxon>
        <taxon>Podosporaceae</taxon>
        <taxon>Podospora</taxon>
    </lineage>
</organism>
<evidence type="ECO:0000256" key="10">
    <source>
        <dbReference type="ARBA" id="ARBA00023125"/>
    </source>
</evidence>
<protein>
    <recommendedName>
        <fullName evidence="17">Aprataxin-like protein</fullName>
        <ecNumber evidence="4">3.6.1.71</ecNumber>
        <ecNumber evidence="3">3.6.1.72</ecNumber>
    </recommendedName>
    <alternativeName>
        <fullName evidence="18">Hit family protein 3</fullName>
    </alternativeName>
</protein>
<keyword evidence="6" id="KW-0479">Metal-binding</keyword>
<reference evidence="22" key="2">
    <citation type="submission" date="2023-05" db="EMBL/GenBank/DDBJ databases">
        <authorList>
            <consortium name="Lawrence Berkeley National Laboratory"/>
            <person name="Steindorff A."/>
            <person name="Hensen N."/>
            <person name="Bonometti L."/>
            <person name="Westerberg I."/>
            <person name="Brannstrom I.O."/>
            <person name="Guillou S."/>
            <person name="Cros-Aarteil S."/>
            <person name="Calhoun S."/>
            <person name="Haridas S."/>
            <person name="Kuo A."/>
            <person name="Mondo S."/>
            <person name="Pangilinan J."/>
            <person name="Riley R."/>
            <person name="Labutti K."/>
            <person name="Andreopoulos B."/>
            <person name="Lipzen A."/>
            <person name="Chen C."/>
            <person name="Yanf M."/>
            <person name="Daum C."/>
            <person name="Ng V."/>
            <person name="Clum A."/>
            <person name="Ohm R."/>
            <person name="Martin F."/>
            <person name="Silar P."/>
            <person name="Natvig D."/>
            <person name="Lalanne C."/>
            <person name="Gautier V."/>
            <person name="Ament-Velasquez S.L."/>
            <person name="Kruys A."/>
            <person name="Hutchinson M.I."/>
            <person name="Powell A.J."/>
            <person name="Barry K."/>
            <person name="Miller A.N."/>
            <person name="Grigoriev I.V."/>
            <person name="Debuchy R."/>
            <person name="Gladieux P."/>
            <person name="Thoren M.H."/>
            <person name="Johannesson H."/>
        </authorList>
    </citation>
    <scope>NUCLEOTIDE SEQUENCE</scope>
    <source>
        <strain evidence="22">PSN309</strain>
    </source>
</reference>
<proteinExistence type="predicted"/>
<accession>A0AAN7AIR1</accession>
<evidence type="ECO:0000256" key="4">
    <source>
        <dbReference type="ARBA" id="ARBA00012496"/>
    </source>
</evidence>
<evidence type="ECO:0000313" key="22">
    <source>
        <dbReference type="EMBL" id="KAK4188124.1"/>
    </source>
</evidence>
<evidence type="ECO:0000256" key="18">
    <source>
        <dbReference type="ARBA" id="ARBA00076243"/>
    </source>
</evidence>
<evidence type="ECO:0000256" key="7">
    <source>
        <dbReference type="ARBA" id="ARBA00022763"/>
    </source>
</evidence>
<dbReference type="Proteomes" id="UP001302126">
    <property type="component" value="Unassembled WGS sequence"/>
</dbReference>
<dbReference type="EC" id="3.6.1.72" evidence="3"/>
<dbReference type="PANTHER" id="PTHR12486:SF4">
    <property type="entry name" value="APRATAXIN"/>
    <property type="match status" value="1"/>
</dbReference>
<evidence type="ECO:0000259" key="20">
    <source>
        <dbReference type="Pfam" id="PF01230"/>
    </source>
</evidence>
<dbReference type="GO" id="GO:0033699">
    <property type="term" value="F:DNA 5'-adenosine monophosphate hydrolase activity"/>
    <property type="evidence" value="ECO:0007669"/>
    <property type="project" value="UniProtKB-EC"/>
</dbReference>
<dbReference type="FunFam" id="3.30.428.10:FF:000017">
    <property type="entry name" value="Aprataxin-like protein"/>
    <property type="match status" value="1"/>
</dbReference>
<evidence type="ECO:0000259" key="21">
    <source>
        <dbReference type="Pfam" id="PF16278"/>
    </source>
</evidence>
<dbReference type="InterPro" id="IPR036265">
    <property type="entry name" value="HIT-like_sf"/>
</dbReference>
<reference evidence="22" key="1">
    <citation type="journal article" date="2023" name="Mol. Phylogenet. Evol.">
        <title>Genome-scale phylogeny and comparative genomics of the fungal order Sordariales.</title>
        <authorList>
            <person name="Hensen N."/>
            <person name="Bonometti L."/>
            <person name="Westerberg I."/>
            <person name="Brannstrom I.O."/>
            <person name="Guillou S."/>
            <person name="Cros-Aarteil S."/>
            <person name="Calhoun S."/>
            <person name="Haridas S."/>
            <person name="Kuo A."/>
            <person name="Mondo S."/>
            <person name="Pangilinan J."/>
            <person name="Riley R."/>
            <person name="LaButti K."/>
            <person name="Andreopoulos B."/>
            <person name="Lipzen A."/>
            <person name="Chen C."/>
            <person name="Yan M."/>
            <person name="Daum C."/>
            <person name="Ng V."/>
            <person name="Clum A."/>
            <person name="Steindorff A."/>
            <person name="Ohm R.A."/>
            <person name="Martin F."/>
            <person name="Silar P."/>
            <person name="Natvig D.O."/>
            <person name="Lalanne C."/>
            <person name="Gautier V."/>
            <person name="Ament-Velasquez S.L."/>
            <person name="Kruys A."/>
            <person name="Hutchinson M.I."/>
            <person name="Powell A.J."/>
            <person name="Barry K."/>
            <person name="Miller A.N."/>
            <person name="Grigoriev I.V."/>
            <person name="Debuchy R."/>
            <person name="Gladieux P."/>
            <person name="Hiltunen Thoren M."/>
            <person name="Johannesson H."/>
        </authorList>
    </citation>
    <scope>NUCLEOTIDE SEQUENCE</scope>
    <source>
        <strain evidence="22">PSN309</strain>
    </source>
</reference>
<dbReference type="GO" id="GO:0120108">
    <property type="term" value="F:DNA-3'-diphospho-5'-guanosine diphosphatase activity"/>
    <property type="evidence" value="ECO:0007669"/>
    <property type="project" value="UniProtKB-EC"/>
</dbReference>
<evidence type="ECO:0000256" key="9">
    <source>
        <dbReference type="ARBA" id="ARBA00022833"/>
    </source>
</evidence>
<evidence type="ECO:0000256" key="17">
    <source>
        <dbReference type="ARBA" id="ARBA00068941"/>
    </source>
</evidence>
<evidence type="ECO:0000256" key="6">
    <source>
        <dbReference type="ARBA" id="ARBA00022723"/>
    </source>
</evidence>
<evidence type="ECO:0000256" key="2">
    <source>
        <dbReference type="ARBA" id="ARBA00004496"/>
    </source>
</evidence>
<keyword evidence="9" id="KW-0862">Zinc</keyword>
<evidence type="ECO:0000313" key="23">
    <source>
        <dbReference type="Proteomes" id="UP001302126"/>
    </source>
</evidence>
<keyword evidence="5" id="KW-0963">Cytoplasm</keyword>
<dbReference type="GO" id="GO:1990165">
    <property type="term" value="F:single-strand break-containing DNA binding"/>
    <property type="evidence" value="ECO:0007669"/>
    <property type="project" value="TreeGrafter"/>
</dbReference>
<evidence type="ECO:0000256" key="14">
    <source>
        <dbReference type="ARBA" id="ARBA00044639"/>
    </source>
</evidence>
<dbReference type="Pfam" id="PF01230">
    <property type="entry name" value="HIT"/>
    <property type="match status" value="1"/>
</dbReference>
<feature type="domain" description="Aprataxin C2HE/C2H2/C2HC zinc finger" evidence="21">
    <location>
        <begin position="215"/>
        <end position="274"/>
    </location>
</feature>
<evidence type="ECO:0000256" key="19">
    <source>
        <dbReference type="SAM" id="MobiDB-lite"/>
    </source>
</evidence>
<comment type="subcellular location">
    <subcellularLocation>
        <location evidence="2">Cytoplasm</location>
    </subcellularLocation>
    <subcellularLocation>
        <location evidence="1">Nucleus</location>
    </subcellularLocation>
</comment>
<name>A0AAN7AIR1_9PEZI</name>
<comment type="caution">
    <text evidence="22">The sequence shown here is derived from an EMBL/GenBank/DDBJ whole genome shotgun (WGS) entry which is preliminary data.</text>
</comment>
<evidence type="ECO:0000256" key="5">
    <source>
        <dbReference type="ARBA" id="ARBA00022490"/>
    </source>
</evidence>
<dbReference type="GO" id="GO:0000012">
    <property type="term" value="P:single strand break repair"/>
    <property type="evidence" value="ECO:0007669"/>
    <property type="project" value="TreeGrafter"/>
</dbReference>
<evidence type="ECO:0000256" key="1">
    <source>
        <dbReference type="ARBA" id="ARBA00004123"/>
    </source>
</evidence>
<dbReference type="GO" id="GO:0003725">
    <property type="term" value="F:double-stranded RNA binding"/>
    <property type="evidence" value="ECO:0007669"/>
    <property type="project" value="TreeGrafter"/>
</dbReference>
<dbReference type="InterPro" id="IPR032566">
    <property type="entry name" value="Znf-C2HE"/>
</dbReference>
<dbReference type="EMBL" id="MU864392">
    <property type="protein sequence ID" value="KAK4188124.1"/>
    <property type="molecule type" value="Genomic_DNA"/>
</dbReference>
<evidence type="ECO:0000256" key="16">
    <source>
        <dbReference type="ARBA" id="ARBA00059438"/>
    </source>
</evidence>
<feature type="compositionally biased region" description="Acidic residues" evidence="19">
    <location>
        <begin position="1"/>
        <end position="10"/>
    </location>
</feature>
<evidence type="ECO:0000256" key="12">
    <source>
        <dbReference type="ARBA" id="ARBA00023242"/>
    </source>
</evidence>
<evidence type="ECO:0000256" key="11">
    <source>
        <dbReference type="ARBA" id="ARBA00023204"/>
    </source>
</evidence>
<dbReference type="SUPFAM" id="SSF54197">
    <property type="entry name" value="HIT-like"/>
    <property type="match status" value="1"/>
</dbReference>
<evidence type="ECO:0000256" key="15">
    <source>
        <dbReference type="ARBA" id="ARBA00044713"/>
    </source>
</evidence>
<keyword evidence="10" id="KW-0238">DNA-binding</keyword>
<dbReference type="PANTHER" id="PTHR12486">
    <property type="entry name" value="APRATAXIN-RELATED"/>
    <property type="match status" value="1"/>
</dbReference>
<comment type="catalytic activity">
    <reaction evidence="14">
        <text>a 5'-end adenosine-5'-diphospho-5'-2'-deoxyribonucleoside-DNA + H2O = a 5'-end 5'-phospho-2'-deoxyribonucleoside-DNA + AMP + 2 H(+)</text>
        <dbReference type="Rhea" id="RHEA:52128"/>
        <dbReference type="Rhea" id="RHEA-COMP:13180"/>
        <dbReference type="Rhea" id="RHEA-COMP:13181"/>
        <dbReference type="ChEBI" id="CHEBI:15377"/>
        <dbReference type="ChEBI" id="CHEBI:15378"/>
        <dbReference type="ChEBI" id="CHEBI:136412"/>
        <dbReference type="ChEBI" id="CHEBI:136413"/>
        <dbReference type="ChEBI" id="CHEBI:456215"/>
        <dbReference type="EC" id="3.6.1.71"/>
    </reaction>
</comment>
<dbReference type="GO" id="GO:0003697">
    <property type="term" value="F:single-stranded DNA binding"/>
    <property type="evidence" value="ECO:0007669"/>
    <property type="project" value="TreeGrafter"/>
</dbReference>
<dbReference type="GO" id="GO:0046872">
    <property type="term" value="F:metal ion binding"/>
    <property type="evidence" value="ECO:0007669"/>
    <property type="project" value="UniProtKB-KW"/>
</dbReference>
<feature type="region of interest" description="Disordered" evidence="19">
    <location>
        <begin position="1"/>
        <end position="52"/>
    </location>
</feature>
<dbReference type="AlphaFoldDB" id="A0AAN7AIR1"/>
<keyword evidence="7" id="KW-0227">DNA damage</keyword>